<protein>
    <submittedName>
        <fullName evidence="1">Uncharacterized protein</fullName>
    </submittedName>
</protein>
<proteinExistence type="predicted"/>
<keyword evidence="2" id="KW-1185">Reference proteome</keyword>
<evidence type="ECO:0000313" key="2">
    <source>
        <dbReference type="Proteomes" id="UP000053097"/>
    </source>
</evidence>
<gene>
    <name evidence="1" type="ORF">X777_01206</name>
</gene>
<organism evidence="1 2">
    <name type="scientific">Ooceraea biroi</name>
    <name type="common">Clonal raider ant</name>
    <name type="synonym">Cerapachys biroi</name>
    <dbReference type="NCBI Taxonomy" id="2015173"/>
    <lineage>
        <taxon>Eukaryota</taxon>
        <taxon>Metazoa</taxon>
        <taxon>Ecdysozoa</taxon>
        <taxon>Arthropoda</taxon>
        <taxon>Hexapoda</taxon>
        <taxon>Insecta</taxon>
        <taxon>Pterygota</taxon>
        <taxon>Neoptera</taxon>
        <taxon>Endopterygota</taxon>
        <taxon>Hymenoptera</taxon>
        <taxon>Apocrita</taxon>
        <taxon>Aculeata</taxon>
        <taxon>Formicoidea</taxon>
        <taxon>Formicidae</taxon>
        <taxon>Dorylinae</taxon>
        <taxon>Ooceraea</taxon>
    </lineage>
</organism>
<dbReference type="AlphaFoldDB" id="A0A026WT19"/>
<dbReference type="EMBL" id="KK107128">
    <property type="protein sequence ID" value="EZA58249.1"/>
    <property type="molecule type" value="Genomic_DNA"/>
</dbReference>
<dbReference type="Proteomes" id="UP000053097">
    <property type="component" value="Unassembled WGS sequence"/>
</dbReference>
<name>A0A026WT19_OOCBI</name>
<sequence>MLNISKRISGTVLSVNYSASTITAMPWPPPMHAEPMPNLPAFRLLHSMSSSVLPVSLSRFLIAGAGPIPIMLGSTPTTEYPTKRASGLRPSALTASSLAKMTALAPSQMP</sequence>
<accession>A0A026WT19</accession>
<evidence type="ECO:0000313" key="1">
    <source>
        <dbReference type="EMBL" id="EZA58249.1"/>
    </source>
</evidence>
<reference evidence="1 2" key="1">
    <citation type="journal article" date="2014" name="Curr. Biol.">
        <title>The genome of the clonal raider ant Cerapachys biroi.</title>
        <authorList>
            <person name="Oxley P.R."/>
            <person name="Ji L."/>
            <person name="Fetter-Pruneda I."/>
            <person name="McKenzie S.K."/>
            <person name="Li C."/>
            <person name="Hu H."/>
            <person name="Zhang G."/>
            <person name="Kronauer D.J."/>
        </authorList>
    </citation>
    <scope>NUCLEOTIDE SEQUENCE [LARGE SCALE GENOMIC DNA]</scope>
</reference>